<evidence type="ECO:0000313" key="1">
    <source>
        <dbReference type="EMBL" id="KAH7856421.1"/>
    </source>
</evidence>
<organism evidence="1 2">
    <name type="scientific">Vaccinium darrowii</name>
    <dbReference type="NCBI Taxonomy" id="229202"/>
    <lineage>
        <taxon>Eukaryota</taxon>
        <taxon>Viridiplantae</taxon>
        <taxon>Streptophyta</taxon>
        <taxon>Embryophyta</taxon>
        <taxon>Tracheophyta</taxon>
        <taxon>Spermatophyta</taxon>
        <taxon>Magnoliopsida</taxon>
        <taxon>eudicotyledons</taxon>
        <taxon>Gunneridae</taxon>
        <taxon>Pentapetalae</taxon>
        <taxon>asterids</taxon>
        <taxon>Ericales</taxon>
        <taxon>Ericaceae</taxon>
        <taxon>Vaccinioideae</taxon>
        <taxon>Vaccinieae</taxon>
        <taxon>Vaccinium</taxon>
    </lineage>
</organism>
<comment type="caution">
    <text evidence="1">The sequence shown here is derived from an EMBL/GenBank/DDBJ whole genome shotgun (WGS) entry which is preliminary data.</text>
</comment>
<dbReference type="Proteomes" id="UP000828048">
    <property type="component" value="Chromosome 3"/>
</dbReference>
<gene>
    <name evidence="1" type="ORF">Vadar_001199</name>
</gene>
<sequence>MCGFKVANSRNTSGGKSSSRRRDEEERERENGLLSSSSSPQELNMLSGYRREVEMSAMVSALALVVAGEGSGDLASQSDVFLWGAGEKRGRQEEEEGGGGGGKVSESITRASSGAYGDTISFGVPSWFSKARQDNLDEDAGNDEVEAVGMGSDGAGGGEMEEGPLDSRQWTRKWTVVVRNELSHHKKLFIHCKSADDDLGGHWLGHWAERDWSFKQNFWETTLFWCFMRKDDGHSHASFDVFWDDPGRPENKGVEPFFIACGYKRCLWVARDNGIYLLNHFSNKETQFRHAWKS</sequence>
<keyword evidence="2" id="KW-1185">Reference proteome</keyword>
<protein>
    <submittedName>
        <fullName evidence="1">Uncharacterized protein</fullName>
    </submittedName>
</protein>
<proteinExistence type="predicted"/>
<dbReference type="EMBL" id="CM037153">
    <property type="protein sequence ID" value="KAH7856421.1"/>
    <property type="molecule type" value="Genomic_DNA"/>
</dbReference>
<evidence type="ECO:0000313" key="2">
    <source>
        <dbReference type="Proteomes" id="UP000828048"/>
    </source>
</evidence>
<name>A0ACB7YSM6_9ERIC</name>
<accession>A0ACB7YSM6</accession>
<reference evidence="1 2" key="1">
    <citation type="journal article" date="2021" name="Hortic Res">
        <title>High-quality reference genome and annotation aids understanding of berry development for evergreen blueberry (Vaccinium darrowii).</title>
        <authorList>
            <person name="Yu J."/>
            <person name="Hulse-Kemp A.M."/>
            <person name="Babiker E."/>
            <person name="Staton M."/>
        </authorList>
    </citation>
    <scope>NUCLEOTIDE SEQUENCE [LARGE SCALE GENOMIC DNA]</scope>
    <source>
        <strain evidence="2">cv. NJ 8807/NJ 8810</strain>
        <tissue evidence="1">Young leaf</tissue>
    </source>
</reference>